<feature type="signal peptide" evidence="1">
    <location>
        <begin position="1"/>
        <end position="16"/>
    </location>
</feature>
<dbReference type="EMBL" id="GL379853">
    <property type="protein sequence ID" value="EGT55948.1"/>
    <property type="molecule type" value="Genomic_DNA"/>
</dbReference>
<feature type="chain" id="PRO_5003404785" description="F-box associated domain-containing protein" evidence="1">
    <location>
        <begin position="17"/>
        <end position="188"/>
    </location>
</feature>
<gene>
    <name evidence="2" type="ORF">CAEBREN_32014</name>
</gene>
<name>G0NA11_CAEBE</name>
<keyword evidence="3" id="KW-1185">Reference proteome</keyword>
<dbReference type="Proteomes" id="UP000008068">
    <property type="component" value="Unassembled WGS sequence"/>
</dbReference>
<accession>G0NA11</accession>
<protein>
    <recommendedName>
        <fullName evidence="4">F-box associated domain-containing protein</fullName>
    </recommendedName>
</protein>
<reference evidence="3" key="1">
    <citation type="submission" date="2011-07" db="EMBL/GenBank/DDBJ databases">
        <authorList>
            <consortium name="Caenorhabditis brenneri Sequencing and Analysis Consortium"/>
            <person name="Wilson R.K."/>
        </authorList>
    </citation>
    <scope>NUCLEOTIDE SEQUENCE [LARGE SCALE GENOMIC DNA]</scope>
    <source>
        <strain evidence="3">PB2801</strain>
    </source>
</reference>
<evidence type="ECO:0000313" key="2">
    <source>
        <dbReference type="EMBL" id="EGT55948.1"/>
    </source>
</evidence>
<proteinExistence type="predicted"/>
<sequence length="188" mass="21912">MLLLVAILFFFRSSYSAEIPIFKVHGTLTCFGIPYHGDMLMTGGGYLHSLTNVNDTGKFSLAAERSHNLHDLTLIIEHNCIEWKNIEFGTGAEMFSEYPINILDLIMSNYSLERNIELSTLYLEFSLPELYLRKLYYYSRRHFLTDHTKCKLSPLVVINRYQKIMIQSVRQMFLNWTTAGILVIRKIE</sequence>
<dbReference type="AlphaFoldDB" id="G0NA11"/>
<evidence type="ECO:0000256" key="1">
    <source>
        <dbReference type="SAM" id="SignalP"/>
    </source>
</evidence>
<keyword evidence="1" id="KW-0732">Signal</keyword>
<evidence type="ECO:0008006" key="4">
    <source>
        <dbReference type="Google" id="ProtNLM"/>
    </source>
</evidence>
<dbReference type="eggNOG" id="ENOG502TK6Y">
    <property type="taxonomic scope" value="Eukaryota"/>
</dbReference>
<evidence type="ECO:0000313" key="3">
    <source>
        <dbReference type="Proteomes" id="UP000008068"/>
    </source>
</evidence>
<dbReference type="HOGENOM" id="CLU_124057_0_0_1"/>
<organism evidence="3">
    <name type="scientific">Caenorhabditis brenneri</name>
    <name type="common">Nematode worm</name>
    <dbReference type="NCBI Taxonomy" id="135651"/>
    <lineage>
        <taxon>Eukaryota</taxon>
        <taxon>Metazoa</taxon>
        <taxon>Ecdysozoa</taxon>
        <taxon>Nematoda</taxon>
        <taxon>Chromadorea</taxon>
        <taxon>Rhabditida</taxon>
        <taxon>Rhabditina</taxon>
        <taxon>Rhabditomorpha</taxon>
        <taxon>Rhabditoidea</taxon>
        <taxon>Rhabditidae</taxon>
        <taxon>Peloderinae</taxon>
        <taxon>Caenorhabditis</taxon>
    </lineage>
</organism>
<dbReference type="InParanoid" id="G0NA11"/>